<name>A0A1W6EGM0_SYKMA</name>
<dbReference type="InterPro" id="IPR051289">
    <property type="entry name" value="LAGLIDADG_Endonuclease"/>
</dbReference>
<accession>A0A1W6EGM0</accession>
<dbReference type="GO" id="GO:0005739">
    <property type="term" value="C:mitochondrion"/>
    <property type="evidence" value="ECO:0007669"/>
    <property type="project" value="UniProtKB-ARBA"/>
</dbReference>
<dbReference type="PANTHER" id="PTHR36181:SF3">
    <property type="entry name" value="INTRON-ENCODED DNA ENDONUCLEASE AI5 BETA"/>
    <property type="match status" value="1"/>
</dbReference>
<dbReference type="InterPro" id="IPR027434">
    <property type="entry name" value="Homing_endonucl"/>
</dbReference>
<evidence type="ECO:0000313" key="2">
    <source>
        <dbReference type="EMBL" id="ARK14542.1"/>
    </source>
</evidence>
<keyword evidence="2" id="KW-0934">Plastid</keyword>
<dbReference type="EMBL" id="KY407657">
    <property type="protein sequence ID" value="ARK14542.1"/>
    <property type="molecule type" value="Genomic_DNA"/>
</dbReference>
<organism evidence="2">
    <name type="scientific">Sykidion marinum</name>
    <name type="common">Green alga</name>
    <name type="synonym">Pseudoneochloris marina</name>
    <dbReference type="NCBI Taxonomy" id="44573"/>
    <lineage>
        <taxon>Eukaryota</taxon>
        <taxon>Viridiplantae</taxon>
        <taxon>Chlorophyta</taxon>
        <taxon>core chlorophytes</taxon>
        <taxon>Ulvophyceae</taxon>
        <taxon>Sykidiales</taxon>
        <taxon>Sykidiacaeae</taxon>
        <taxon>Sykidion</taxon>
    </lineage>
</organism>
<dbReference type="Pfam" id="PF00961">
    <property type="entry name" value="LAGLIDADG_1"/>
    <property type="match status" value="2"/>
</dbReference>
<dbReference type="AlphaFoldDB" id="A0A1W6EGM0"/>
<protein>
    <submittedName>
        <fullName evidence="2">Putative LAGLIDADG homing endonuclease</fullName>
    </submittedName>
</protein>
<geneLocation type="chloroplast" evidence="2"/>
<keyword evidence="2" id="KW-0255">Endonuclease</keyword>
<dbReference type="PANTHER" id="PTHR36181">
    <property type="entry name" value="INTRON-ENCODED ENDONUCLEASE AI3-RELATED"/>
    <property type="match status" value="1"/>
</dbReference>
<evidence type="ECO:0000259" key="1">
    <source>
        <dbReference type="Pfam" id="PF00961"/>
    </source>
</evidence>
<dbReference type="SUPFAM" id="SSF55608">
    <property type="entry name" value="Homing endonucleases"/>
    <property type="match status" value="2"/>
</dbReference>
<sequence length="285" mass="33529">MEKINPNGSSETIRKAPSFCFEAFYNYGHAHHVARIPESFLEWFIGFFEGDGSFYYREKRIQTRFCNDKSYQETICERLVFSICQRERIIIEHIANTFGFGQVSKFIQNEKTYWRWTLTSKKSIENIAYLLSGNLILLKRQQQFLKCIEIGQKKGMFKPPFDKTKPWSSKICLTNAWLSGFIDAEGCFSVSVHLPVSLKTQIDQLPKMKKHWSQQDYQLFEQISQCQIKLNQKFLLTQPSTDQSVLKTILFLFKGKCFYLFKNKAKKKQTALMLVFNLIVYLHIP</sequence>
<feature type="domain" description="Homing endonuclease LAGLIDADG" evidence="1">
    <location>
        <begin position="178"/>
        <end position="225"/>
    </location>
</feature>
<dbReference type="Gene3D" id="3.10.28.10">
    <property type="entry name" value="Homing endonucleases"/>
    <property type="match status" value="2"/>
</dbReference>
<dbReference type="GeneID" id="32884263"/>
<gene>
    <name evidence="2" type="primary">orf285</name>
</gene>
<keyword evidence="2" id="KW-0150">Chloroplast</keyword>
<keyword evidence="2" id="KW-0378">Hydrolase</keyword>
<proteinExistence type="predicted"/>
<dbReference type="InterPro" id="IPR004860">
    <property type="entry name" value="LAGLIDADG_dom"/>
</dbReference>
<dbReference type="RefSeq" id="YP_009367504.1">
    <property type="nucleotide sequence ID" value="NC_034710.1"/>
</dbReference>
<feature type="domain" description="Homing endonuclease LAGLIDADG" evidence="1">
    <location>
        <begin position="45"/>
        <end position="150"/>
    </location>
</feature>
<keyword evidence="2" id="KW-0540">Nuclease</keyword>
<reference evidence="2" key="1">
    <citation type="journal article" date="2017" name="Sci. Rep.">
        <title>Divergent copies of the large inverted repeat in the chloroplast genomes of ulvophycean green algae.</title>
        <authorList>
            <person name="Turmel M."/>
            <person name="Otis C."/>
            <person name="Lemieux C."/>
        </authorList>
    </citation>
    <scope>NUCLEOTIDE SEQUENCE</scope>
</reference>
<dbReference type="GO" id="GO:0004519">
    <property type="term" value="F:endonuclease activity"/>
    <property type="evidence" value="ECO:0007669"/>
    <property type="project" value="UniProtKB-KW"/>
</dbReference>